<evidence type="ECO:0000259" key="3">
    <source>
        <dbReference type="Pfam" id="PF00561"/>
    </source>
</evidence>
<proteinExistence type="predicted"/>
<organism evidence="4 5">
    <name type="scientific">Nakamurella antarctica</name>
    <dbReference type="NCBI Taxonomy" id="1902245"/>
    <lineage>
        <taxon>Bacteria</taxon>
        <taxon>Bacillati</taxon>
        <taxon>Actinomycetota</taxon>
        <taxon>Actinomycetes</taxon>
        <taxon>Nakamurellales</taxon>
        <taxon>Nakamurellaceae</taxon>
        <taxon>Nakamurella</taxon>
    </lineage>
</organism>
<evidence type="ECO:0000256" key="1">
    <source>
        <dbReference type="ARBA" id="ARBA00022801"/>
    </source>
</evidence>
<reference evidence="4 5" key="2">
    <citation type="submission" date="2018-12" db="EMBL/GenBank/DDBJ databases">
        <title>Nakamurella antarcticus sp. nov., isolated from Antarctica South Shetland Islands soil.</title>
        <authorList>
            <person name="Peng F."/>
        </authorList>
    </citation>
    <scope>NUCLEOTIDE SEQUENCE [LARGE SCALE GENOMIC DNA]</scope>
    <source>
        <strain evidence="4 5">S14-144</strain>
    </source>
</reference>
<dbReference type="PRINTS" id="PR00412">
    <property type="entry name" value="EPOXHYDRLASE"/>
</dbReference>
<dbReference type="Pfam" id="PF00561">
    <property type="entry name" value="Abhydrolase_1"/>
    <property type="match status" value="1"/>
</dbReference>
<dbReference type="OrthoDB" id="2987348at2"/>
<dbReference type="AlphaFoldDB" id="A0A3G8ZIW2"/>
<dbReference type="InterPro" id="IPR000639">
    <property type="entry name" value="Epox_hydrolase-like"/>
</dbReference>
<dbReference type="InterPro" id="IPR000073">
    <property type="entry name" value="AB_hydrolase_1"/>
</dbReference>
<keyword evidence="1 4" id="KW-0378">Hydrolase</keyword>
<dbReference type="InterPro" id="IPR029058">
    <property type="entry name" value="AB_hydrolase_fold"/>
</dbReference>
<name>A0A3G8ZIW2_9ACTN</name>
<evidence type="ECO:0000313" key="4">
    <source>
        <dbReference type="EMBL" id="AZI57150.1"/>
    </source>
</evidence>
<evidence type="ECO:0000313" key="5">
    <source>
        <dbReference type="Proteomes" id="UP000268084"/>
    </source>
</evidence>
<protein>
    <submittedName>
        <fullName evidence="4">Alpha/beta hydrolase</fullName>
    </submittedName>
</protein>
<evidence type="ECO:0000256" key="2">
    <source>
        <dbReference type="SAM" id="MobiDB-lite"/>
    </source>
</evidence>
<dbReference type="Proteomes" id="UP000268084">
    <property type="component" value="Chromosome"/>
</dbReference>
<reference evidence="4 5" key="1">
    <citation type="submission" date="2018-11" db="EMBL/GenBank/DDBJ databases">
        <authorList>
            <person name="Da X."/>
        </authorList>
    </citation>
    <scope>NUCLEOTIDE SEQUENCE [LARGE SCALE GENOMIC DNA]</scope>
    <source>
        <strain evidence="4 5">S14-144</strain>
    </source>
</reference>
<dbReference type="KEGG" id="nak:EH165_02210"/>
<dbReference type="PANTHER" id="PTHR43329">
    <property type="entry name" value="EPOXIDE HYDROLASE"/>
    <property type="match status" value="1"/>
</dbReference>
<dbReference type="PRINTS" id="PR00111">
    <property type="entry name" value="ABHYDROLASE"/>
</dbReference>
<gene>
    <name evidence="4" type="ORF">EH165_02210</name>
</gene>
<dbReference type="Gene3D" id="3.40.50.1820">
    <property type="entry name" value="alpha/beta hydrolase"/>
    <property type="match status" value="1"/>
</dbReference>
<feature type="region of interest" description="Disordered" evidence="2">
    <location>
        <begin position="1"/>
        <end position="28"/>
    </location>
</feature>
<dbReference type="RefSeq" id="WP_124797835.1">
    <property type="nucleotide sequence ID" value="NZ_CP034170.1"/>
</dbReference>
<accession>A0A3G8ZIW2</accession>
<sequence>MSPPEEHHQRGSQNGTTPDPSVVRHSGPWQHRDISANGIRFHIAEAGDGPLVLLLHGFGQFWWSWRHQLTDLPAYGYRVVAVDLRGYGDTDNPPRGYDAFTLAGDISGLIRALGERDAVLVGTGFGGMTAFNTASIRPAQVRAVVAIAAAHPLSLARLRWREIPGTYQGLLRLVRLPFFAERKFAAGGGAGLEKLIRRGSGPAWAASAEFAQAMPRVRQAFRIAGATHAAVEHLRWVARSPWRSDGLRHREALARRPVSAPVLHIGGQGDPVIPVSLLEEARALCHGSYRQEWLRGIGHYPAEEAPAEVTALLVHFLQELEALPAGG</sequence>
<dbReference type="GO" id="GO:0016787">
    <property type="term" value="F:hydrolase activity"/>
    <property type="evidence" value="ECO:0007669"/>
    <property type="project" value="UniProtKB-KW"/>
</dbReference>
<feature type="domain" description="AB hydrolase-1" evidence="3">
    <location>
        <begin position="50"/>
        <end position="300"/>
    </location>
</feature>
<dbReference type="SUPFAM" id="SSF53474">
    <property type="entry name" value="alpha/beta-Hydrolases"/>
    <property type="match status" value="1"/>
</dbReference>
<dbReference type="EMBL" id="CP034170">
    <property type="protein sequence ID" value="AZI57150.1"/>
    <property type="molecule type" value="Genomic_DNA"/>
</dbReference>
<keyword evidence="5" id="KW-1185">Reference proteome</keyword>